<keyword evidence="4 5" id="KW-0269">Exonuclease</keyword>
<evidence type="ECO:0000313" key="11">
    <source>
        <dbReference type="Proteomes" id="UP000279994"/>
    </source>
</evidence>
<dbReference type="RefSeq" id="WP_123224147.1">
    <property type="nucleotide sequence ID" value="NZ_RJSF01000043.1"/>
</dbReference>
<dbReference type="InterPro" id="IPR003753">
    <property type="entry name" value="Exonuc_VII_L"/>
</dbReference>
<dbReference type="PANTHER" id="PTHR30008:SF0">
    <property type="entry name" value="EXODEOXYRIBONUCLEASE 7 LARGE SUBUNIT"/>
    <property type="match status" value="1"/>
</dbReference>
<dbReference type="EMBL" id="RJSF01000043">
    <property type="protein sequence ID" value="RNM13054.1"/>
    <property type="molecule type" value="Genomic_DNA"/>
</dbReference>
<evidence type="ECO:0000259" key="9">
    <source>
        <dbReference type="Pfam" id="PF13742"/>
    </source>
</evidence>
<dbReference type="Pfam" id="PF02601">
    <property type="entry name" value="Exonuc_VII_L"/>
    <property type="match status" value="1"/>
</dbReference>
<comment type="function">
    <text evidence="5">Bidirectionally degrades single-stranded DNA into large acid-insoluble oligonucleotides, which are then degraded further into small acid-soluble oligonucleotides.</text>
</comment>
<dbReference type="InterPro" id="IPR025824">
    <property type="entry name" value="OB-fold_nuc-bd_dom"/>
</dbReference>
<keyword evidence="1 5" id="KW-0963">Cytoplasm</keyword>
<dbReference type="Proteomes" id="UP000279994">
    <property type="component" value="Unassembled WGS sequence"/>
</dbReference>
<comment type="catalytic activity">
    <reaction evidence="5 6">
        <text>Exonucleolytic cleavage in either 5'- to 3'- or 3'- to 5'-direction to yield nucleoside 5'-phosphates.</text>
        <dbReference type="EC" id="3.1.11.6"/>
    </reaction>
</comment>
<evidence type="ECO:0000259" key="8">
    <source>
        <dbReference type="Pfam" id="PF02601"/>
    </source>
</evidence>
<comment type="subcellular location">
    <subcellularLocation>
        <location evidence="5 6">Cytoplasm</location>
    </subcellularLocation>
</comment>
<evidence type="ECO:0000256" key="7">
    <source>
        <dbReference type="SAM" id="MobiDB-lite"/>
    </source>
</evidence>
<comment type="similarity">
    <text evidence="5 6">Belongs to the XseA family.</text>
</comment>
<feature type="domain" description="OB-fold nucleic acid binding" evidence="9">
    <location>
        <begin position="10"/>
        <end position="104"/>
    </location>
</feature>
<gene>
    <name evidence="5" type="primary">xseA</name>
    <name evidence="10" type="ORF">EFL26_16645</name>
</gene>
<reference evidence="10 11" key="1">
    <citation type="submission" date="2018-11" db="EMBL/GenBank/DDBJ databases">
        <authorList>
            <person name="Li F."/>
        </authorList>
    </citation>
    <scope>NUCLEOTIDE SEQUENCE [LARGE SCALE GENOMIC DNA]</scope>
    <source>
        <strain evidence="10 11">Gsoil 818</strain>
    </source>
</reference>
<comment type="caution">
    <text evidence="10">The sequence shown here is derived from an EMBL/GenBank/DDBJ whole genome shotgun (WGS) entry which is preliminary data.</text>
</comment>
<evidence type="ECO:0000256" key="6">
    <source>
        <dbReference type="RuleBase" id="RU004355"/>
    </source>
</evidence>
<dbReference type="Pfam" id="PF13742">
    <property type="entry name" value="tRNA_anti_2"/>
    <property type="match status" value="1"/>
</dbReference>
<dbReference type="GO" id="GO:0009318">
    <property type="term" value="C:exodeoxyribonuclease VII complex"/>
    <property type="evidence" value="ECO:0007669"/>
    <property type="project" value="UniProtKB-UniRule"/>
</dbReference>
<evidence type="ECO:0000256" key="2">
    <source>
        <dbReference type="ARBA" id="ARBA00022722"/>
    </source>
</evidence>
<keyword evidence="11" id="KW-1185">Reference proteome</keyword>
<dbReference type="OrthoDB" id="9802795at2"/>
<evidence type="ECO:0000256" key="5">
    <source>
        <dbReference type="HAMAP-Rule" id="MF_00378"/>
    </source>
</evidence>
<evidence type="ECO:0000256" key="3">
    <source>
        <dbReference type="ARBA" id="ARBA00022801"/>
    </source>
</evidence>
<proteinExistence type="inferred from homology"/>
<protein>
    <recommendedName>
        <fullName evidence="5">Exodeoxyribonuclease 7 large subunit</fullName>
        <ecNumber evidence="5">3.1.11.6</ecNumber>
    </recommendedName>
    <alternativeName>
        <fullName evidence="5">Exodeoxyribonuclease VII large subunit</fullName>
        <shortName evidence="5">Exonuclease VII large subunit</shortName>
    </alternativeName>
</protein>
<feature type="domain" description="Exonuclease VII large subunit C-terminal" evidence="8">
    <location>
        <begin position="127"/>
        <end position="340"/>
    </location>
</feature>
<dbReference type="PANTHER" id="PTHR30008">
    <property type="entry name" value="EXODEOXYRIBONUCLEASE 7 LARGE SUBUNIT"/>
    <property type="match status" value="1"/>
</dbReference>
<evidence type="ECO:0000313" key="10">
    <source>
        <dbReference type="EMBL" id="RNM13054.1"/>
    </source>
</evidence>
<sequence length="425" mass="46031">METSPEQPVPVRQVVGMIAGWVDRLGAIWVEGQVIGLNRPAGSGTDFIRLRDKLAEVSVDLTAPRAVVDALPSPLVNGAQIVAYAKPTVYPGRGSLSLQVREIRLVGEGELLARLERRRQLLAAEGLFALELKRPLPFLPRQVGLVTAQASAAEKDVLENARRRWPGVAFAVEYAAMQGPNSAAQVIDALRKLDADPTVDVIVIARGGGSVEDLLPFSDEGLVRAVHAATTPVVSAIGHEPDTPLLDLVADLRASTPTDAARRVVPDVAEEAQRVLQTRERMRRWMHQRIAQEQHQLDALRSRPSLADPRSGLAGRVEEVMALRARSRRVLGHVLDRAEDDLVHQVARVRALSPLATLRRGYAVLSDGEGRLFSSVEDVTAGQRVTIRVADGRISAAVEGVEPIPLPTVGSPEDDTAEEDEESDD</sequence>
<dbReference type="HAMAP" id="MF_00378">
    <property type="entry name" value="Exonuc_7_L"/>
    <property type="match status" value="1"/>
</dbReference>
<accession>A0A3N0GKP5</accession>
<evidence type="ECO:0000256" key="1">
    <source>
        <dbReference type="ARBA" id="ARBA00022490"/>
    </source>
</evidence>
<dbReference type="CDD" id="cd04489">
    <property type="entry name" value="ExoVII_LU_OBF"/>
    <property type="match status" value="1"/>
</dbReference>
<evidence type="ECO:0000256" key="4">
    <source>
        <dbReference type="ARBA" id="ARBA00022839"/>
    </source>
</evidence>
<feature type="compositionally biased region" description="Acidic residues" evidence="7">
    <location>
        <begin position="412"/>
        <end position="425"/>
    </location>
</feature>
<dbReference type="GO" id="GO:0005737">
    <property type="term" value="C:cytoplasm"/>
    <property type="evidence" value="ECO:0007669"/>
    <property type="project" value="UniProtKB-SubCell"/>
</dbReference>
<dbReference type="GO" id="GO:0008855">
    <property type="term" value="F:exodeoxyribonuclease VII activity"/>
    <property type="evidence" value="ECO:0007669"/>
    <property type="project" value="UniProtKB-UniRule"/>
</dbReference>
<dbReference type="InterPro" id="IPR020579">
    <property type="entry name" value="Exonuc_VII_lsu_C"/>
</dbReference>
<name>A0A3N0GKP5_9ACTN</name>
<dbReference type="AlphaFoldDB" id="A0A3N0GKP5"/>
<dbReference type="NCBIfam" id="TIGR00237">
    <property type="entry name" value="xseA"/>
    <property type="match status" value="1"/>
</dbReference>
<comment type="subunit">
    <text evidence="5">Heterooligomer composed of large and small subunits.</text>
</comment>
<organism evidence="10 11">
    <name type="scientific">Nocardioides pocheonensis</name>
    <dbReference type="NCBI Taxonomy" id="661485"/>
    <lineage>
        <taxon>Bacteria</taxon>
        <taxon>Bacillati</taxon>
        <taxon>Actinomycetota</taxon>
        <taxon>Actinomycetes</taxon>
        <taxon>Propionibacteriales</taxon>
        <taxon>Nocardioidaceae</taxon>
        <taxon>Nocardioides</taxon>
    </lineage>
</organism>
<keyword evidence="3 5" id="KW-0378">Hydrolase</keyword>
<dbReference type="GO" id="GO:0006308">
    <property type="term" value="P:DNA catabolic process"/>
    <property type="evidence" value="ECO:0007669"/>
    <property type="project" value="UniProtKB-UniRule"/>
</dbReference>
<feature type="region of interest" description="Disordered" evidence="7">
    <location>
        <begin position="401"/>
        <end position="425"/>
    </location>
</feature>
<keyword evidence="2 5" id="KW-0540">Nuclease</keyword>
<dbReference type="EC" id="3.1.11.6" evidence="5"/>
<dbReference type="GO" id="GO:0003676">
    <property type="term" value="F:nucleic acid binding"/>
    <property type="evidence" value="ECO:0007669"/>
    <property type="project" value="InterPro"/>
</dbReference>